<evidence type="ECO:0000313" key="2">
    <source>
        <dbReference type="Proteomes" id="UP000199568"/>
    </source>
</evidence>
<dbReference type="EMBL" id="FOHU01000007">
    <property type="protein sequence ID" value="SET29294.1"/>
    <property type="molecule type" value="Genomic_DNA"/>
</dbReference>
<accession>A0A1I0DBG7</accession>
<organism evidence="1 2">
    <name type="scientific">Natronincola peptidivorans</name>
    <dbReference type="NCBI Taxonomy" id="426128"/>
    <lineage>
        <taxon>Bacteria</taxon>
        <taxon>Bacillati</taxon>
        <taxon>Bacillota</taxon>
        <taxon>Clostridia</taxon>
        <taxon>Peptostreptococcales</taxon>
        <taxon>Natronincolaceae</taxon>
        <taxon>Natronincola</taxon>
    </lineage>
</organism>
<dbReference type="RefSeq" id="WP_090442954.1">
    <property type="nucleotide sequence ID" value="NZ_FOHU01000007.1"/>
</dbReference>
<gene>
    <name evidence="1" type="ORF">SAMN05660297_01949</name>
</gene>
<dbReference type="InterPro" id="IPR031000">
    <property type="entry name" value="D_pro_red_PrdD"/>
</dbReference>
<reference evidence="1 2" key="1">
    <citation type="submission" date="2016-10" db="EMBL/GenBank/DDBJ databases">
        <authorList>
            <person name="de Groot N.N."/>
        </authorList>
    </citation>
    <scope>NUCLEOTIDE SEQUENCE [LARGE SCALE GENOMIC DNA]</scope>
    <source>
        <strain evidence="1 2">DSM 18979</strain>
    </source>
</reference>
<proteinExistence type="predicted"/>
<sequence>MNKQEKTLRRLVIKTFHIKNVKIENTTKIDDKTLSFSLDLIDKIVTKTQSIKEIKVKIIPPQQHDQWTNSIMDIMPISTKVLGKLGEGITHTLTGVYVMLTGVDEAGTQVAEFGSSEGILKEKLYLNRAGTPSMDDYIISFDVTLKEGQGTNRAAILEAHKVCDTFIQSIRDKLKKIDGKRYTEKHEFYDKAKINKKKVAIVKQVAGQGAMYDNQILPNEPSGFHGGRAIIDLGNVPIILSPNEYRDGALRAMT</sequence>
<dbReference type="Proteomes" id="UP000199568">
    <property type="component" value="Unassembled WGS sequence"/>
</dbReference>
<evidence type="ECO:0000313" key="1">
    <source>
        <dbReference type="EMBL" id="SET29294.1"/>
    </source>
</evidence>
<name>A0A1I0DBG7_9FIRM</name>
<keyword evidence="2" id="KW-1185">Reference proteome</keyword>
<dbReference type="OrthoDB" id="3651437at2"/>
<dbReference type="NCBIfam" id="TIGR04482">
    <property type="entry name" value="D_pro_red_PrdD"/>
    <property type="match status" value="1"/>
</dbReference>
<dbReference type="AlphaFoldDB" id="A0A1I0DBG7"/>
<protein>
    <submittedName>
        <fullName evidence="1">D-proline reductase (Dithiol) PrdD</fullName>
    </submittedName>
</protein>
<dbReference type="STRING" id="426128.SAMN05660297_01949"/>